<dbReference type="InterPro" id="IPR001679">
    <property type="entry name" value="DNA_ligase"/>
</dbReference>
<dbReference type="CDD" id="cd17748">
    <property type="entry name" value="BRCT_DNA_ligase_like"/>
    <property type="match status" value="1"/>
</dbReference>
<sequence>MNIDQKDYKNEEKQAKKQIEELRQKLHLWNHHYFDLDIPIVDDLVYDQELNKLKKLEKKYFYLFTLEENNASPTQIVGAKVDERFQKIKHSQPMLSLNKAYSLEELEKFAQKAIKIDENASFYVEPKIDGISISLHYKQGKFTQAVTRGDGTTGEDVSHNIKNIDAKYVPKSINYFDDIEIRGEVFLDLESFKNMNLEQARLEKPLFLNPRNAAAGQLRRLDSKSNKLANLKVFVYQVVNPELHNLATVEESIQFLQTLGFNTNNLGQHKANIHQSYQLIEEIQEKENKLNYEIDGVVIKVNEFKLYDELGTTSKFPHSAIAFKFSDKVVQTKLKHIFATVGRTGKITYNAVLEPVLLQGSTISAATLHNYNYIKDLAINTNSMVYIKKAGEIIPQVIQSVEKFEKTNFEKITNCPECNSDLIDSETGIDQFCINPNCLGIQLRKIIHFCSKEGLDIKDLGEKKIELFWDQNLIRSIPDIFRLATKIEEISKLKSFQQKSILKLINAIEKAKHTTLDKLIFALGIKHIGQKTAKMLAQKVDNLEQLKTFNFDTFLEDKDIGEKTVESLKNYFKNEANLQIINELIQVNFEIIKEETYSNILENLSFVITGTLSRSRSQIESIILQNKGKVSSSVSKNTSYLILGENGGSKEDKARNLGVKILSEEEFFKLLIN</sequence>
<feature type="binding site" evidence="10">
    <location>
        <position position="418"/>
    </location>
    <ligand>
        <name>Zn(2+)</name>
        <dbReference type="ChEBI" id="CHEBI:29105"/>
    </ligand>
</feature>
<keyword evidence="3 10" id="KW-0479">Metal-binding</keyword>
<dbReference type="PROSITE" id="PS01055">
    <property type="entry name" value="DNA_LIGASE_N1"/>
    <property type="match status" value="1"/>
</dbReference>
<dbReference type="Pfam" id="PF01653">
    <property type="entry name" value="DNA_ligase_aden"/>
    <property type="match status" value="1"/>
</dbReference>
<dbReference type="InterPro" id="IPR010994">
    <property type="entry name" value="RuvA_2-like"/>
</dbReference>
<dbReference type="KEGG" id="mhs:MOS_123"/>
<reference evidence="13 14" key="1">
    <citation type="journal article" date="2013" name="Genome Announc.">
        <title>Complete Genome Sequence of Mycoplasma hyorhinis Strain SK76.</title>
        <authorList>
            <person name="Goodison S."/>
            <person name="Urquidi V."/>
            <person name="Kumar D."/>
            <person name="Reyes L."/>
            <person name="Rosser C.J."/>
        </authorList>
    </citation>
    <scope>NUCLEOTIDE SEQUENCE [LARGE SCALE GENOMIC DNA]</scope>
    <source>
        <strain evidence="13 14">SK76</strain>
    </source>
</reference>
<feature type="binding site" evidence="10">
    <location>
        <position position="415"/>
    </location>
    <ligand>
        <name>Zn(2+)</name>
        <dbReference type="ChEBI" id="CHEBI:29105"/>
    </ligand>
</feature>
<feature type="binding site" evidence="10">
    <location>
        <position position="148"/>
    </location>
    <ligand>
        <name>NAD(+)</name>
        <dbReference type="ChEBI" id="CHEBI:57540"/>
    </ligand>
</feature>
<comment type="cofactor">
    <cofactor evidence="10">
        <name>Mg(2+)</name>
        <dbReference type="ChEBI" id="CHEBI:18420"/>
    </cofactor>
    <cofactor evidence="10">
        <name>Mn(2+)</name>
        <dbReference type="ChEBI" id="CHEBI:29035"/>
    </cofactor>
</comment>
<keyword evidence="4 10" id="KW-0227">DNA damage</keyword>
<evidence type="ECO:0000256" key="9">
    <source>
        <dbReference type="ARBA" id="ARBA00034005"/>
    </source>
</evidence>
<organism evidence="13 14">
    <name type="scientific">Mesomycoplasma hyorhinis SK76</name>
    <dbReference type="NCBI Taxonomy" id="1118964"/>
    <lineage>
        <taxon>Bacteria</taxon>
        <taxon>Bacillati</taxon>
        <taxon>Mycoplasmatota</taxon>
        <taxon>Mycoplasmoidales</taxon>
        <taxon>Metamycoplasmataceae</taxon>
        <taxon>Mesomycoplasma</taxon>
    </lineage>
</organism>
<dbReference type="Gene3D" id="1.10.287.610">
    <property type="entry name" value="Helix hairpin bin"/>
    <property type="match status" value="1"/>
</dbReference>
<feature type="binding site" evidence="10">
    <location>
        <position position="324"/>
    </location>
    <ligand>
        <name>NAD(+)</name>
        <dbReference type="ChEBI" id="CHEBI:57540"/>
    </ligand>
</feature>
<feature type="binding site" evidence="10">
    <location>
        <position position="184"/>
    </location>
    <ligand>
        <name>NAD(+)</name>
        <dbReference type="ChEBI" id="CHEBI:57540"/>
    </ligand>
</feature>
<dbReference type="InterPro" id="IPR001357">
    <property type="entry name" value="BRCT_dom"/>
</dbReference>
<feature type="binding site" evidence="10">
    <location>
        <begin position="43"/>
        <end position="47"/>
    </location>
    <ligand>
        <name>NAD(+)</name>
        <dbReference type="ChEBI" id="CHEBI:57540"/>
    </ligand>
</feature>
<feature type="binding site" evidence="10">
    <location>
        <position position="125"/>
    </location>
    <ligand>
        <name>NAD(+)</name>
        <dbReference type="ChEBI" id="CHEBI:57540"/>
    </ligand>
</feature>
<dbReference type="InterPro" id="IPR013839">
    <property type="entry name" value="DNAligase_adenylation"/>
</dbReference>
<dbReference type="InterPro" id="IPR018239">
    <property type="entry name" value="DNA_ligase_AS"/>
</dbReference>
<dbReference type="AlphaFoldDB" id="A0AAI8AMB2"/>
<dbReference type="SUPFAM" id="SSF52113">
    <property type="entry name" value="BRCT domain"/>
    <property type="match status" value="1"/>
</dbReference>
<dbReference type="GO" id="GO:0006260">
    <property type="term" value="P:DNA replication"/>
    <property type="evidence" value="ECO:0007669"/>
    <property type="project" value="UniProtKB-KW"/>
</dbReference>
<evidence type="ECO:0000256" key="4">
    <source>
        <dbReference type="ARBA" id="ARBA00022763"/>
    </source>
</evidence>
<dbReference type="SMART" id="SM00292">
    <property type="entry name" value="BRCT"/>
    <property type="match status" value="1"/>
</dbReference>
<comment type="catalytic activity">
    <reaction evidence="9 10">
        <text>NAD(+) + (deoxyribonucleotide)n-3'-hydroxyl + 5'-phospho-(deoxyribonucleotide)m = (deoxyribonucleotide)n+m + AMP + beta-nicotinamide D-nucleotide.</text>
        <dbReference type="EC" id="6.5.1.2"/>
    </reaction>
</comment>
<dbReference type="Pfam" id="PF12826">
    <property type="entry name" value="HHH_2"/>
    <property type="match status" value="1"/>
</dbReference>
<dbReference type="Gene3D" id="2.40.50.140">
    <property type="entry name" value="Nucleic acid-binding proteins"/>
    <property type="match status" value="1"/>
</dbReference>
<dbReference type="Gene3D" id="3.40.50.10190">
    <property type="entry name" value="BRCT domain"/>
    <property type="match status" value="1"/>
</dbReference>
<dbReference type="GO" id="GO:0046872">
    <property type="term" value="F:metal ion binding"/>
    <property type="evidence" value="ECO:0007669"/>
    <property type="project" value="UniProtKB-KW"/>
</dbReference>
<evidence type="ECO:0000256" key="5">
    <source>
        <dbReference type="ARBA" id="ARBA00022833"/>
    </source>
</evidence>
<evidence type="ECO:0000256" key="7">
    <source>
        <dbReference type="ARBA" id="ARBA00023027"/>
    </source>
</evidence>
<evidence type="ECO:0000256" key="11">
    <source>
        <dbReference type="SAM" id="Coils"/>
    </source>
</evidence>
<feature type="coiled-coil region" evidence="11">
    <location>
        <begin position="5"/>
        <end position="32"/>
    </location>
</feature>
<keyword evidence="6 10" id="KW-0460">Magnesium</keyword>
<evidence type="ECO:0000259" key="12">
    <source>
        <dbReference type="PROSITE" id="PS50172"/>
    </source>
</evidence>
<keyword evidence="11" id="KW-0175">Coiled coil</keyword>
<dbReference type="Gene3D" id="1.10.150.20">
    <property type="entry name" value="5' to 3' exonuclease, C-terminal subdomain"/>
    <property type="match status" value="2"/>
</dbReference>
<feature type="active site" description="N6-AMP-lysine intermediate" evidence="10">
    <location>
        <position position="127"/>
    </location>
</feature>
<dbReference type="GO" id="GO:0006281">
    <property type="term" value="P:DNA repair"/>
    <property type="evidence" value="ECO:0007669"/>
    <property type="project" value="UniProtKB-KW"/>
</dbReference>
<dbReference type="SUPFAM" id="SSF47781">
    <property type="entry name" value="RuvA domain 2-like"/>
    <property type="match status" value="1"/>
</dbReference>
<feature type="binding site" evidence="10">
    <location>
        <position position="433"/>
    </location>
    <ligand>
        <name>Zn(2+)</name>
        <dbReference type="ChEBI" id="CHEBI:29105"/>
    </ligand>
</feature>
<dbReference type="InterPro" id="IPR004150">
    <property type="entry name" value="NAD_DNA_ligase_OB"/>
</dbReference>
<evidence type="ECO:0000256" key="3">
    <source>
        <dbReference type="ARBA" id="ARBA00022723"/>
    </source>
</evidence>
<dbReference type="InterPro" id="IPR012340">
    <property type="entry name" value="NA-bd_OB-fold"/>
</dbReference>
<dbReference type="Pfam" id="PF00533">
    <property type="entry name" value="BRCT"/>
    <property type="match status" value="1"/>
</dbReference>
<dbReference type="SUPFAM" id="SSF50249">
    <property type="entry name" value="Nucleic acid-binding proteins"/>
    <property type="match status" value="1"/>
</dbReference>
<accession>A0AAI8AMB2</accession>
<comment type="similarity">
    <text evidence="10">Belongs to the NAD-dependent DNA ligase family. LigA subfamily.</text>
</comment>
<proteinExistence type="inferred from homology"/>
<dbReference type="PIRSF" id="PIRSF001604">
    <property type="entry name" value="LigA"/>
    <property type="match status" value="1"/>
</dbReference>
<dbReference type="GO" id="GO:0003911">
    <property type="term" value="F:DNA ligase (NAD+) activity"/>
    <property type="evidence" value="ECO:0007669"/>
    <property type="project" value="UniProtKB-UniRule"/>
</dbReference>
<dbReference type="InterPro" id="IPR013840">
    <property type="entry name" value="DNAligase_N"/>
</dbReference>
<feature type="binding site" evidence="10">
    <location>
        <begin position="96"/>
        <end position="97"/>
    </location>
    <ligand>
        <name>NAD(+)</name>
        <dbReference type="ChEBI" id="CHEBI:57540"/>
    </ligand>
</feature>
<dbReference type="Gene3D" id="3.30.470.30">
    <property type="entry name" value="DNA ligase/mRNA capping enzyme"/>
    <property type="match status" value="1"/>
</dbReference>
<keyword evidence="2 10" id="KW-0235">DNA replication</keyword>
<comment type="function">
    <text evidence="10">DNA ligase that catalyzes the formation of phosphodiester linkages between 5'-phosphoryl and 3'-hydroxyl groups in double-stranded DNA using NAD as a coenzyme and as the energy source for the reaction. It is essential for DNA replication and repair of damaged DNA.</text>
</comment>
<keyword evidence="7 10" id="KW-0520">NAD</keyword>
<protein>
    <recommendedName>
        <fullName evidence="10">DNA ligase</fullName>
        <ecNumber evidence="10">6.5.1.2</ecNumber>
    </recommendedName>
    <alternativeName>
        <fullName evidence="10">Polydeoxyribonucleotide synthase [NAD(+)]</fullName>
    </alternativeName>
</protein>
<feature type="domain" description="BRCT" evidence="12">
    <location>
        <begin position="596"/>
        <end position="673"/>
    </location>
</feature>
<dbReference type="PROSITE" id="PS50172">
    <property type="entry name" value="BRCT"/>
    <property type="match status" value="1"/>
</dbReference>
<dbReference type="NCBIfam" id="NF005932">
    <property type="entry name" value="PRK07956.1"/>
    <property type="match status" value="1"/>
</dbReference>
<dbReference type="EMBL" id="CP003914">
    <property type="protein sequence ID" value="AFX74055.1"/>
    <property type="molecule type" value="Genomic_DNA"/>
</dbReference>
<evidence type="ECO:0000256" key="6">
    <source>
        <dbReference type="ARBA" id="ARBA00022842"/>
    </source>
</evidence>
<keyword evidence="1 10" id="KW-0436">Ligase</keyword>
<keyword evidence="8 10" id="KW-0234">DNA repair</keyword>
<dbReference type="SUPFAM" id="SSF56091">
    <property type="entry name" value="DNA ligase/mRNA capping enzyme, catalytic domain"/>
    <property type="match status" value="1"/>
</dbReference>
<name>A0AAI8AMB2_MESHY</name>
<evidence type="ECO:0000313" key="13">
    <source>
        <dbReference type="EMBL" id="AFX74055.1"/>
    </source>
</evidence>
<evidence type="ECO:0000256" key="2">
    <source>
        <dbReference type="ARBA" id="ARBA00022705"/>
    </source>
</evidence>
<dbReference type="EC" id="6.5.1.2" evidence="10"/>
<evidence type="ECO:0000256" key="1">
    <source>
        <dbReference type="ARBA" id="ARBA00022598"/>
    </source>
</evidence>
<dbReference type="HAMAP" id="MF_01588">
    <property type="entry name" value="DNA_ligase_A"/>
    <property type="match status" value="1"/>
</dbReference>
<dbReference type="CDD" id="cd00114">
    <property type="entry name" value="LIGANc"/>
    <property type="match status" value="1"/>
</dbReference>
<evidence type="ECO:0000256" key="8">
    <source>
        <dbReference type="ARBA" id="ARBA00023204"/>
    </source>
</evidence>
<dbReference type="InterPro" id="IPR041663">
    <property type="entry name" value="DisA/LigA_HHH"/>
</dbReference>
<dbReference type="RefSeq" id="WP_015084020.1">
    <property type="nucleotide sequence ID" value="NC_019552.1"/>
</dbReference>
<keyword evidence="10" id="KW-0464">Manganese</keyword>
<feature type="binding site" evidence="10">
    <location>
        <position position="438"/>
    </location>
    <ligand>
        <name>Zn(2+)</name>
        <dbReference type="ChEBI" id="CHEBI:29105"/>
    </ligand>
</feature>
<gene>
    <name evidence="10" type="primary">ligA</name>
    <name evidence="13" type="ORF">MOS_123</name>
</gene>
<evidence type="ECO:0000256" key="10">
    <source>
        <dbReference type="HAMAP-Rule" id="MF_01588"/>
    </source>
</evidence>
<dbReference type="SMART" id="SM00532">
    <property type="entry name" value="LIGANc"/>
    <property type="match status" value="1"/>
</dbReference>
<feature type="binding site" evidence="10">
    <location>
        <position position="300"/>
    </location>
    <ligand>
        <name>NAD(+)</name>
        <dbReference type="ChEBI" id="CHEBI:57540"/>
    </ligand>
</feature>
<dbReference type="Pfam" id="PF03120">
    <property type="entry name" value="OB_DNA_ligase"/>
    <property type="match status" value="1"/>
</dbReference>
<dbReference type="Proteomes" id="UP000009399">
    <property type="component" value="Chromosome"/>
</dbReference>
<dbReference type="NCBIfam" id="TIGR00575">
    <property type="entry name" value="dnlj"/>
    <property type="match status" value="1"/>
</dbReference>
<dbReference type="InterPro" id="IPR036420">
    <property type="entry name" value="BRCT_dom_sf"/>
</dbReference>
<evidence type="ECO:0000313" key="14">
    <source>
        <dbReference type="Proteomes" id="UP000009399"/>
    </source>
</evidence>
<keyword evidence="5 10" id="KW-0862">Zinc</keyword>